<reference evidence="2 3" key="1">
    <citation type="journal article" date="2024" name="Microbiol. Resour. Announc.">
        <title>Genome annotations for the ascomycete fungi Trichoderma harzianum, Trichoderma aggressivum, and Purpureocillium lilacinum.</title>
        <authorList>
            <person name="Beijen E.P.W."/>
            <person name="Ohm R.A."/>
        </authorList>
    </citation>
    <scope>NUCLEOTIDE SEQUENCE [LARGE SCALE GENOMIC DNA]</scope>
    <source>
        <strain evidence="2 3">CBS 150709</strain>
    </source>
</reference>
<feature type="region of interest" description="Disordered" evidence="1">
    <location>
        <begin position="380"/>
        <end position="414"/>
    </location>
</feature>
<feature type="region of interest" description="Disordered" evidence="1">
    <location>
        <begin position="1"/>
        <end position="30"/>
    </location>
</feature>
<proteinExistence type="predicted"/>
<dbReference type="InterPro" id="IPR024747">
    <property type="entry name" value="Pyridox_Oxase-rel"/>
</dbReference>
<keyword evidence="3" id="KW-1185">Reference proteome</keyword>
<name>A0ABR0BYX4_PURLI</name>
<evidence type="ECO:0008006" key="4">
    <source>
        <dbReference type="Google" id="ProtNLM"/>
    </source>
</evidence>
<sequence length="680" mass="73770">MELQPLEGGAPRRRPAHGGPSLLSLGVRIDTEPAPQPLGCQPFCRWRRVSACLGDGLPPSPDWRRGRIEKPETLGRRSGVVSQPALGEVKSPDPSRERRATTVEDGDGGRACFLSSGTKYMASLEFRIWKQQQDRGPFFFPRRGSRPWPAVRAQASRAPPKVPCRAGGVKRHGVVPVEEYRPTRNQNDPLDYATVGRVAVVNCRACVAIACIAPASVRSDSVDAREMSTRPFEELRLQATASRSRDMHGAVAAPQGPKHGACHADASQRQPPGVDGSPSSLGRSDDRGGSNAVPLQTEHVIPLQRPWDGSIKSRRLQLYCLCRQDEWIGGMSSVNQPSNQSRARRPSLPCSAPRRGPRRGAELHSGIAPLSQSRGCHFQRALPSATCPGPSATQPSPPSAFSPSESSAEEQSEGARITIVMGRYELEYPKDATNLVKRHGERGIYALEKIHGLINGSQLLHVSLNPPGSPFPLTLPMIGQMGSFDRPSASLGDPLDLYIHGYVSARMFNVGRDAGAEGVPVCVAASHVDGLVLALSAFNHSYNYRSAVLFGHAVLVTDEAEKMYAMELITDSVVPQRWRNSRLPPTGAEMQSTSILRVKIASGSAKFRDGGVADDKHDLENEEALNSIWTGVVPIYASMGEPVPSGHNRIDLPKYASDFFDDFSRDNKELAINAANKKSE</sequence>
<feature type="region of interest" description="Disordered" evidence="1">
    <location>
        <begin position="240"/>
        <end position="297"/>
    </location>
</feature>
<organism evidence="2 3">
    <name type="scientific">Purpureocillium lilacinum</name>
    <name type="common">Paecilomyces lilacinus</name>
    <dbReference type="NCBI Taxonomy" id="33203"/>
    <lineage>
        <taxon>Eukaryota</taxon>
        <taxon>Fungi</taxon>
        <taxon>Dikarya</taxon>
        <taxon>Ascomycota</taxon>
        <taxon>Pezizomycotina</taxon>
        <taxon>Sordariomycetes</taxon>
        <taxon>Hypocreomycetidae</taxon>
        <taxon>Hypocreales</taxon>
        <taxon>Ophiocordycipitaceae</taxon>
        <taxon>Purpureocillium</taxon>
    </lineage>
</organism>
<comment type="caution">
    <text evidence="2">The sequence shown here is derived from an EMBL/GenBank/DDBJ whole genome shotgun (WGS) entry which is preliminary data.</text>
</comment>
<evidence type="ECO:0000313" key="3">
    <source>
        <dbReference type="Proteomes" id="UP001287286"/>
    </source>
</evidence>
<accession>A0ABR0BYX4</accession>
<feature type="region of interest" description="Disordered" evidence="1">
    <location>
        <begin position="54"/>
        <end position="108"/>
    </location>
</feature>
<dbReference type="PANTHER" id="PTHR34071:SF2">
    <property type="entry name" value="FLAVIN-NUCLEOTIDE-BINDING PROTEIN"/>
    <property type="match status" value="1"/>
</dbReference>
<feature type="compositionally biased region" description="Polar residues" evidence="1">
    <location>
        <begin position="332"/>
        <end position="341"/>
    </location>
</feature>
<feature type="compositionally biased region" description="Basic and acidic residues" evidence="1">
    <location>
        <begin position="90"/>
        <end position="102"/>
    </location>
</feature>
<protein>
    <recommendedName>
        <fullName evidence="4">Flavin-nucleotide-binding protein</fullName>
    </recommendedName>
</protein>
<gene>
    <name evidence="2" type="ORF">Purlil1_6598</name>
</gene>
<dbReference type="PANTHER" id="PTHR34071">
    <property type="entry name" value="5-NITROIMIDAZOLE ANTIBIOTICS RESISTANCE PROTEIN, NIMA-FAMILY-RELATED PROTEIN-RELATED"/>
    <property type="match status" value="1"/>
</dbReference>
<dbReference type="InterPro" id="IPR012349">
    <property type="entry name" value="Split_barrel_FMN-bd"/>
</dbReference>
<evidence type="ECO:0000313" key="2">
    <source>
        <dbReference type="EMBL" id="KAK4089165.1"/>
    </source>
</evidence>
<feature type="region of interest" description="Disordered" evidence="1">
    <location>
        <begin position="332"/>
        <end position="362"/>
    </location>
</feature>
<feature type="compositionally biased region" description="Basic and acidic residues" evidence="1">
    <location>
        <begin position="62"/>
        <end position="75"/>
    </location>
</feature>
<dbReference type="SUPFAM" id="SSF50475">
    <property type="entry name" value="FMN-binding split barrel"/>
    <property type="match status" value="1"/>
</dbReference>
<dbReference type="Proteomes" id="UP001287286">
    <property type="component" value="Unassembled WGS sequence"/>
</dbReference>
<dbReference type="EMBL" id="JAWRVI010000021">
    <property type="protein sequence ID" value="KAK4089165.1"/>
    <property type="molecule type" value="Genomic_DNA"/>
</dbReference>
<evidence type="ECO:0000256" key="1">
    <source>
        <dbReference type="SAM" id="MobiDB-lite"/>
    </source>
</evidence>
<dbReference type="Gene3D" id="2.30.110.10">
    <property type="entry name" value="Electron Transport, Fmn-binding Protein, Chain A"/>
    <property type="match status" value="1"/>
</dbReference>
<dbReference type="Pfam" id="PF12900">
    <property type="entry name" value="Pyridox_ox_2"/>
    <property type="match status" value="1"/>
</dbReference>